<evidence type="ECO:0000313" key="8">
    <source>
        <dbReference type="EMBL" id="TCJ12058.1"/>
    </source>
</evidence>
<feature type="site" description="Cleavage; by autolysis" evidence="7">
    <location>
        <begin position="176"/>
        <end position="177"/>
    </location>
</feature>
<evidence type="ECO:0000313" key="9">
    <source>
        <dbReference type="Proteomes" id="UP000295334"/>
    </source>
</evidence>
<proteinExistence type="predicted"/>
<dbReference type="GO" id="GO:0008233">
    <property type="term" value="F:peptidase activity"/>
    <property type="evidence" value="ECO:0007669"/>
    <property type="project" value="UniProtKB-KW"/>
</dbReference>
<sequence>MKKFALAVHGGAGPDSDHIRKNMDGYKKGIDDALNAGYKVLEKGGSALDAVEAAVNSLEDNPLFNAGRGAAINDAGEVQMCSSICDGKKLKMGSVALVRNVRNPVSLAREVMEKTKHISLGAFGALEFAKEIKAPMEPDAYFITEHQFDVYLEEREKKRHKGIDAAMPQVERRAHGTVGAVALDTHGNLAVATSTGGTEFEKAGRIGDSSMAGIGSYADNRFFAVSTTGEGESLIRHVTSFHVAALMEYKEFSLQEACDYLIDERCKDEKGDMGILSIDTNGEVVFKFNSDRMHRGCKGSDGSIMVGIY</sequence>
<keyword evidence="3" id="KW-0068">Autocatalytic cleavage</keyword>
<name>A0A4R1B6U2_9BACT</name>
<evidence type="ECO:0000256" key="3">
    <source>
        <dbReference type="ARBA" id="ARBA00022813"/>
    </source>
</evidence>
<evidence type="ECO:0000256" key="2">
    <source>
        <dbReference type="ARBA" id="ARBA00022801"/>
    </source>
</evidence>
<evidence type="ECO:0000256" key="6">
    <source>
        <dbReference type="PIRSR" id="PIRSR600246-2"/>
    </source>
</evidence>
<feature type="binding site" evidence="6">
    <location>
        <begin position="205"/>
        <end position="208"/>
    </location>
    <ligand>
        <name>substrate</name>
    </ligand>
</feature>
<protein>
    <recommendedName>
        <fullName evidence="4">Isoaspartyl peptidase</fullName>
    </recommendedName>
</protein>
<evidence type="ECO:0000256" key="5">
    <source>
        <dbReference type="PIRSR" id="PIRSR600246-1"/>
    </source>
</evidence>
<gene>
    <name evidence="8" type="ORF">EPD60_16000</name>
</gene>
<keyword evidence="2" id="KW-0378">Hydrolase</keyword>
<dbReference type="GO" id="GO:0006508">
    <property type="term" value="P:proteolysis"/>
    <property type="evidence" value="ECO:0007669"/>
    <property type="project" value="UniProtKB-KW"/>
</dbReference>
<dbReference type="OrthoDB" id="9780217at2"/>
<dbReference type="Pfam" id="PF01112">
    <property type="entry name" value="Asparaginase_2"/>
    <property type="match status" value="1"/>
</dbReference>
<dbReference type="PANTHER" id="PTHR10188:SF6">
    <property type="entry name" value="N(4)-(BETA-N-ACETYLGLUCOSAMINYL)-L-ASPARAGINASE"/>
    <property type="match status" value="1"/>
</dbReference>
<feature type="active site" description="Nucleophile" evidence="5">
    <location>
        <position position="177"/>
    </location>
</feature>
<evidence type="ECO:0000256" key="4">
    <source>
        <dbReference type="ARBA" id="ARBA00069124"/>
    </source>
</evidence>
<dbReference type="InterPro" id="IPR000246">
    <property type="entry name" value="Peptidase_T2"/>
</dbReference>
<dbReference type="GO" id="GO:0016811">
    <property type="term" value="F:hydrolase activity, acting on carbon-nitrogen (but not peptide) bonds, in linear amides"/>
    <property type="evidence" value="ECO:0007669"/>
    <property type="project" value="UniProtKB-ARBA"/>
</dbReference>
<feature type="binding site" evidence="6">
    <location>
        <begin position="228"/>
        <end position="231"/>
    </location>
    <ligand>
        <name>substrate</name>
    </ligand>
</feature>
<reference evidence="8 9" key="1">
    <citation type="submission" date="2019-03" db="EMBL/GenBank/DDBJ databases">
        <authorList>
            <person name="Kim M.K.M."/>
        </authorList>
    </citation>
    <scope>NUCLEOTIDE SEQUENCE [LARGE SCALE GENOMIC DNA]</scope>
    <source>
        <strain evidence="8 9">17J68-12</strain>
    </source>
</reference>
<keyword evidence="1" id="KW-0645">Protease</keyword>
<accession>A0A4R1B6U2</accession>
<keyword evidence="9" id="KW-1185">Reference proteome</keyword>
<dbReference type="RefSeq" id="WP_131450534.1">
    <property type="nucleotide sequence ID" value="NZ_SJZI01000052.1"/>
</dbReference>
<evidence type="ECO:0000256" key="1">
    <source>
        <dbReference type="ARBA" id="ARBA00022670"/>
    </source>
</evidence>
<evidence type="ECO:0000256" key="7">
    <source>
        <dbReference type="PIRSR" id="PIRSR600246-3"/>
    </source>
</evidence>
<comment type="caution">
    <text evidence="8">The sequence shown here is derived from an EMBL/GenBank/DDBJ whole genome shotgun (WGS) entry which is preliminary data.</text>
</comment>
<dbReference type="SUPFAM" id="SSF56235">
    <property type="entry name" value="N-terminal nucleophile aminohydrolases (Ntn hydrolases)"/>
    <property type="match status" value="1"/>
</dbReference>
<dbReference type="InterPro" id="IPR029055">
    <property type="entry name" value="Ntn_hydrolases_N"/>
</dbReference>
<dbReference type="AlphaFoldDB" id="A0A4R1B6U2"/>
<organism evidence="8 9">
    <name type="scientific">Flaviaesturariibacter flavus</name>
    <dbReference type="NCBI Taxonomy" id="2502780"/>
    <lineage>
        <taxon>Bacteria</taxon>
        <taxon>Pseudomonadati</taxon>
        <taxon>Bacteroidota</taxon>
        <taxon>Chitinophagia</taxon>
        <taxon>Chitinophagales</taxon>
        <taxon>Chitinophagaceae</taxon>
        <taxon>Flaviaestuariibacter</taxon>
    </lineage>
</organism>
<dbReference type="Gene3D" id="3.60.20.30">
    <property type="entry name" value="(Glycosyl)asparaginase"/>
    <property type="match status" value="1"/>
</dbReference>
<dbReference type="EMBL" id="SJZI01000052">
    <property type="protein sequence ID" value="TCJ12058.1"/>
    <property type="molecule type" value="Genomic_DNA"/>
</dbReference>
<dbReference type="CDD" id="cd04701">
    <property type="entry name" value="Asparaginase_2"/>
    <property type="match status" value="1"/>
</dbReference>
<dbReference type="FunFam" id="3.60.20.30:FF:000001">
    <property type="entry name" value="Isoaspartyl peptidase/L-asparaginase"/>
    <property type="match status" value="1"/>
</dbReference>
<dbReference type="PANTHER" id="PTHR10188">
    <property type="entry name" value="L-ASPARAGINASE"/>
    <property type="match status" value="1"/>
</dbReference>
<dbReference type="Proteomes" id="UP000295334">
    <property type="component" value="Unassembled WGS sequence"/>
</dbReference>